<dbReference type="SUPFAM" id="SSF56436">
    <property type="entry name" value="C-type lectin-like"/>
    <property type="match status" value="1"/>
</dbReference>
<reference evidence="3" key="2">
    <citation type="submission" date="2025-09" db="UniProtKB">
        <authorList>
            <consortium name="Ensembl"/>
        </authorList>
    </citation>
    <scope>IDENTIFICATION</scope>
</reference>
<evidence type="ECO:0000259" key="2">
    <source>
        <dbReference type="PROSITE" id="PS50041"/>
    </source>
</evidence>
<dbReference type="SMART" id="SM00034">
    <property type="entry name" value="CLECT"/>
    <property type="match status" value="1"/>
</dbReference>
<dbReference type="InterPro" id="IPR016186">
    <property type="entry name" value="C-type_lectin-like/link_sf"/>
</dbReference>
<accession>A0A3B3V606</accession>
<keyword evidence="1" id="KW-1015">Disulfide bond</keyword>
<reference evidence="3" key="1">
    <citation type="submission" date="2025-08" db="UniProtKB">
        <authorList>
            <consortium name="Ensembl"/>
        </authorList>
    </citation>
    <scope>IDENTIFICATION</scope>
</reference>
<organism evidence="3 4">
    <name type="scientific">Poecilia latipinna</name>
    <name type="common">sailfin molly</name>
    <dbReference type="NCBI Taxonomy" id="48699"/>
    <lineage>
        <taxon>Eukaryota</taxon>
        <taxon>Metazoa</taxon>
        <taxon>Chordata</taxon>
        <taxon>Craniata</taxon>
        <taxon>Vertebrata</taxon>
        <taxon>Euteleostomi</taxon>
        <taxon>Actinopterygii</taxon>
        <taxon>Neopterygii</taxon>
        <taxon>Teleostei</taxon>
        <taxon>Neoteleostei</taxon>
        <taxon>Acanthomorphata</taxon>
        <taxon>Ovalentaria</taxon>
        <taxon>Atherinomorphae</taxon>
        <taxon>Cyprinodontiformes</taxon>
        <taxon>Poeciliidae</taxon>
        <taxon>Poeciliinae</taxon>
        <taxon>Poecilia</taxon>
    </lineage>
</organism>
<evidence type="ECO:0000313" key="4">
    <source>
        <dbReference type="Proteomes" id="UP000261500"/>
    </source>
</evidence>
<keyword evidence="4" id="KW-1185">Reference proteome</keyword>
<dbReference type="InterPro" id="IPR018378">
    <property type="entry name" value="C-type_lectin_CS"/>
</dbReference>
<dbReference type="PROSITE" id="PS00615">
    <property type="entry name" value="C_TYPE_LECTIN_1"/>
    <property type="match status" value="1"/>
</dbReference>
<feature type="domain" description="C-type lectin" evidence="2">
    <location>
        <begin position="30"/>
        <end position="145"/>
    </location>
</feature>
<dbReference type="InterPro" id="IPR016187">
    <property type="entry name" value="CTDL_fold"/>
</dbReference>
<dbReference type="InterPro" id="IPR050111">
    <property type="entry name" value="C-type_lectin/snaclec_domain"/>
</dbReference>
<dbReference type="Ensembl" id="ENSPLAT00000013695.1">
    <property type="protein sequence ID" value="ENSPLAP00000020377.1"/>
    <property type="gene ID" value="ENSPLAG00000000553.1"/>
</dbReference>
<proteinExistence type="predicted"/>
<dbReference type="Proteomes" id="UP000261500">
    <property type="component" value="Unplaced"/>
</dbReference>
<evidence type="ECO:0000313" key="3">
    <source>
        <dbReference type="Ensembl" id="ENSPLAP00000020377.1"/>
    </source>
</evidence>
<protein>
    <recommendedName>
        <fullName evidence="2">C-type lectin domain-containing protein</fullName>
    </recommendedName>
</protein>
<dbReference type="AlphaFoldDB" id="A0A3B3V606"/>
<evidence type="ECO:0000256" key="1">
    <source>
        <dbReference type="ARBA" id="ARBA00023157"/>
    </source>
</evidence>
<dbReference type="PROSITE" id="PS50041">
    <property type="entry name" value="C_TYPE_LECTIN_2"/>
    <property type="match status" value="1"/>
</dbReference>
<name>A0A3B3V606_9TELE</name>
<sequence>LQILGCINFCKEILARLQFIMKKPTPIHVRQENCPMFWFSFSKKHCVSQEANLVPVHSLEEENFVKLLIRTFDPSQGINWIRLTDFQSYFSGWIWSDGCKYRFSRWDSGQPDNYRGNENCGVTNYGSNFYWNDGGCSIKFAFVCATRTVSH</sequence>
<dbReference type="Gene3D" id="3.10.100.10">
    <property type="entry name" value="Mannose-Binding Protein A, subunit A"/>
    <property type="match status" value="1"/>
</dbReference>
<dbReference type="PANTHER" id="PTHR22803">
    <property type="entry name" value="MANNOSE, PHOSPHOLIPASE, LECTIN RECEPTOR RELATED"/>
    <property type="match status" value="1"/>
</dbReference>
<dbReference type="Pfam" id="PF00059">
    <property type="entry name" value="Lectin_C"/>
    <property type="match status" value="1"/>
</dbReference>
<dbReference type="GeneTree" id="ENSGT00990000204328"/>
<dbReference type="InterPro" id="IPR001304">
    <property type="entry name" value="C-type_lectin-like"/>
</dbReference>